<evidence type="ECO:0000256" key="7">
    <source>
        <dbReference type="ARBA" id="ARBA00022989"/>
    </source>
</evidence>
<evidence type="ECO:0000256" key="8">
    <source>
        <dbReference type="ARBA" id="ARBA00023136"/>
    </source>
</evidence>
<dbReference type="NCBIfam" id="TIGR00728">
    <property type="entry name" value="OPT_sfam"/>
    <property type="match status" value="1"/>
</dbReference>
<evidence type="ECO:0000313" key="11">
    <source>
        <dbReference type="Proteomes" id="UP001058974"/>
    </source>
</evidence>
<dbReference type="GO" id="GO:0015031">
    <property type="term" value="P:protein transport"/>
    <property type="evidence" value="ECO:0007669"/>
    <property type="project" value="UniProtKB-KW"/>
</dbReference>
<dbReference type="EMBL" id="JAMSHJ010000005">
    <property type="protein sequence ID" value="KAI5403061.1"/>
    <property type="molecule type" value="Genomic_DNA"/>
</dbReference>
<keyword evidence="7 9" id="KW-1133">Transmembrane helix</keyword>
<keyword evidence="6" id="KW-0653">Protein transport</keyword>
<keyword evidence="11" id="KW-1185">Reference proteome</keyword>
<feature type="transmembrane region" description="Helical" evidence="9">
    <location>
        <begin position="109"/>
        <end position="127"/>
    </location>
</feature>
<feature type="transmembrane region" description="Helical" evidence="9">
    <location>
        <begin position="514"/>
        <end position="536"/>
    </location>
</feature>
<sequence>MGTVIDDDVSPVEEVRAVVSTDDDPNLPVWTFRMWTLGIISVVLLSYLNTFFGYRAEPLTVTMISVQVATLPIGRFMARVLPTKKFRIVGFGAREFSLNPGPFNVKEHVLISIFANVGGAAYALSIIDIIRVFYYRRITFFTCWILVITTQVLGYGWAGIMKKYVVEPAEMWWPATLMQVSLFRAIHEKDENRMSKEKFFLIALICSFAWYIVPGYLFATLSVISWVCWIFPNSVTAHQLGSGRNGLGFGSFSLDWTTIASFLGNPLITPIFATINILVGYILLIYVLIPVSYWGLNVYNAKNFPIFTSILFTSQGRRYNVTAIVNDRFEIDMNAYQEQGHINMSIFFIFSYGLGFAAIVSALTHVAIFNGKEIYHRFMSSRTGKEDVHTRMMKEYKDIPGWWFHVTLLISFVLALVMCIFMKDQIQMPWWALIFASALALMFTLPISIITATTNQSPGLNIITEYIMGVISPGKPIANVCFKTYGYISMAQAVTFLSDFKLGHYMKIPPRSMFIVQIIGTIIAGTVNVSVAWWLLGSIKGICHEELLPPGSPWTCPGDNVFFDASVIWGLVGPRRIFGPLGNYSKLNWWFLIGLSGPMAVWGLTKAFPNQKWISHIHFPVLLGATSAMPPASTVNFNSWLMVAIMFNYFVYTYHKKWWKRYNYVLAAALDAGLAFITIVLYFAIANKGIRLDWWGQDEHCPLATCPTAKGIETDGCPTF</sequence>
<feature type="transmembrane region" description="Helical" evidence="9">
    <location>
        <begin position="199"/>
        <end position="232"/>
    </location>
</feature>
<feature type="transmembrane region" description="Helical" evidence="9">
    <location>
        <begin position="635"/>
        <end position="652"/>
    </location>
</feature>
<dbReference type="OrthoDB" id="9986677at2759"/>
<protein>
    <submittedName>
        <fullName evidence="10">OPT super</fullName>
    </submittedName>
</protein>
<organism evidence="10 11">
    <name type="scientific">Pisum sativum</name>
    <name type="common">Garden pea</name>
    <name type="synonym">Lathyrus oleraceus</name>
    <dbReference type="NCBI Taxonomy" id="3888"/>
    <lineage>
        <taxon>Eukaryota</taxon>
        <taxon>Viridiplantae</taxon>
        <taxon>Streptophyta</taxon>
        <taxon>Embryophyta</taxon>
        <taxon>Tracheophyta</taxon>
        <taxon>Spermatophyta</taxon>
        <taxon>Magnoliopsida</taxon>
        <taxon>eudicotyledons</taxon>
        <taxon>Gunneridae</taxon>
        <taxon>Pentapetalae</taxon>
        <taxon>rosids</taxon>
        <taxon>fabids</taxon>
        <taxon>Fabales</taxon>
        <taxon>Fabaceae</taxon>
        <taxon>Papilionoideae</taxon>
        <taxon>50 kb inversion clade</taxon>
        <taxon>NPAAA clade</taxon>
        <taxon>Hologalegina</taxon>
        <taxon>IRL clade</taxon>
        <taxon>Fabeae</taxon>
        <taxon>Lathyrus</taxon>
    </lineage>
</organism>
<evidence type="ECO:0000256" key="4">
    <source>
        <dbReference type="ARBA" id="ARBA00022692"/>
    </source>
</evidence>
<keyword evidence="4 9" id="KW-0812">Transmembrane</keyword>
<feature type="transmembrane region" description="Helical" evidence="9">
    <location>
        <begin position="664"/>
        <end position="685"/>
    </location>
</feature>
<evidence type="ECO:0000256" key="3">
    <source>
        <dbReference type="ARBA" id="ARBA00022448"/>
    </source>
</evidence>
<keyword evidence="8 9" id="KW-0472">Membrane</keyword>
<dbReference type="Gramene" id="Psat05G0059200-T1">
    <property type="protein sequence ID" value="KAI5403061.1"/>
    <property type="gene ID" value="KIW84_050592"/>
</dbReference>
<proteinExistence type="inferred from homology"/>
<feature type="transmembrane region" description="Helical" evidence="9">
    <location>
        <begin position="587"/>
        <end position="604"/>
    </location>
</feature>
<dbReference type="Pfam" id="PF03169">
    <property type="entry name" value="OPT"/>
    <property type="match status" value="1"/>
</dbReference>
<dbReference type="AlphaFoldDB" id="A0A9D4WIY3"/>
<comment type="caution">
    <text evidence="10">The sequence shown here is derived from an EMBL/GenBank/DDBJ whole genome shotgun (WGS) entry which is preliminary data.</text>
</comment>
<reference evidence="10 11" key="1">
    <citation type="journal article" date="2022" name="Nat. Genet.">
        <title>Improved pea reference genome and pan-genome highlight genomic features and evolutionary characteristics.</title>
        <authorList>
            <person name="Yang T."/>
            <person name="Liu R."/>
            <person name="Luo Y."/>
            <person name="Hu S."/>
            <person name="Wang D."/>
            <person name="Wang C."/>
            <person name="Pandey M.K."/>
            <person name="Ge S."/>
            <person name="Xu Q."/>
            <person name="Li N."/>
            <person name="Li G."/>
            <person name="Huang Y."/>
            <person name="Saxena R.K."/>
            <person name="Ji Y."/>
            <person name="Li M."/>
            <person name="Yan X."/>
            <person name="He Y."/>
            <person name="Liu Y."/>
            <person name="Wang X."/>
            <person name="Xiang C."/>
            <person name="Varshney R.K."/>
            <person name="Ding H."/>
            <person name="Gao S."/>
            <person name="Zong X."/>
        </authorList>
    </citation>
    <scope>NUCLEOTIDE SEQUENCE [LARGE SCALE GENOMIC DNA]</scope>
    <source>
        <strain evidence="10 11">cv. Zhongwan 6</strain>
    </source>
</reference>
<feature type="transmembrane region" description="Helical" evidence="9">
    <location>
        <begin position="402"/>
        <end position="422"/>
    </location>
</feature>
<evidence type="ECO:0000256" key="1">
    <source>
        <dbReference type="ARBA" id="ARBA00004141"/>
    </source>
</evidence>
<keyword evidence="3" id="KW-0813">Transport</keyword>
<dbReference type="InterPro" id="IPR004648">
    <property type="entry name" value="Oligpept_transpt"/>
</dbReference>
<feature type="transmembrane region" description="Helical" evidence="9">
    <location>
        <begin position="139"/>
        <end position="159"/>
    </location>
</feature>
<feature type="transmembrane region" description="Helical" evidence="9">
    <location>
        <begin position="346"/>
        <end position="369"/>
    </location>
</feature>
<evidence type="ECO:0000256" key="2">
    <source>
        <dbReference type="ARBA" id="ARBA00005484"/>
    </source>
</evidence>
<keyword evidence="5" id="KW-0571">Peptide transport</keyword>
<name>A0A9D4WIY3_PEA</name>
<dbReference type="InterPro" id="IPR004813">
    <property type="entry name" value="OPT"/>
</dbReference>
<gene>
    <name evidence="10" type="ORF">KIW84_050592</name>
</gene>
<evidence type="ECO:0000256" key="5">
    <source>
        <dbReference type="ARBA" id="ARBA00022856"/>
    </source>
</evidence>
<evidence type="ECO:0000313" key="10">
    <source>
        <dbReference type="EMBL" id="KAI5403061.1"/>
    </source>
</evidence>
<dbReference type="GO" id="GO:0035673">
    <property type="term" value="F:oligopeptide transmembrane transporter activity"/>
    <property type="evidence" value="ECO:0007669"/>
    <property type="project" value="InterPro"/>
</dbReference>
<evidence type="ECO:0000256" key="6">
    <source>
        <dbReference type="ARBA" id="ARBA00022927"/>
    </source>
</evidence>
<dbReference type="NCBIfam" id="TIGR00727">
    <property type="entry name" value="ISP4_OPT"/>
    <property type="match status" value="1"/>
</dbReference>
<dbReference type="Proteomes" id="UP001058974">
    <property type="component" value="Chromosome 5"/>
</dbReference>
<comment type="similarity">
    <text evidence="2">Belongs to the oligopeptide OPT transporter (TC 2.A.67.1) family.</text>
</comment>
<accession>A0A9D4WIY3</accession>
<dbReference type="PANTHER" id="PTHR22601">
    <property type="entry name" value="ISP4 LIKE PROTEIN"/>
    <property type="match status" value="1"/>
</dbReference>
<evidence type="ECO:0000256" key="9">
    <source>
        <dbReference type="SAM" id="Phobius"/>
    </source>
</evidence>
<feature type="transmembrane region" description="Helical" evidence="9">
    <location>
        <begin position="32"/>
        <end position="52"/>
    </location>
</feature>
<feature type="transmembrane region" description="Helical" evidence="9">
    <location>
        <begin position="429"/>
        <end position="450"/>
    </location>
</feature>
<feature type="transmembrane region" description="Helical" evidence="9">
    <location>
        <begin position="271"/>
        <end position="296"/>
    </location>
</feature>
<dbReference type="GO" id="GO:0016020">
    <property type="term" value="C:membrane"/>
    <property type="evidence" value="ECO:0007669"/>
    <property type="project" value="UniProtKB-SubCell"/>
</dbReference>
<comment type="subcellular location">
    <subcellularLocation>
        <location evidence="1">Membrane</location>
        <topology evidence="1">Multi-pass membrane protein</topology>
    </subcellularLocation>
</comment>